<organism evidence="2 3">
    <name type="scientific">Orchesella cincta</name>
    <name type="common">Springtail</name>
    <name type="synonym">Podura cincta</name>
    <dbReference type="NCBI Taxonomy" id="48709"/>
    <lineage>
        <taxon>Eukaryota</taxon>
        <taxon>Metazoa</taxon>
        <taxon>Ecdysozoa</taxon>
        <taxon>Arthropoda</taxon>
        <taxon>Hexapoda</taxon>
        <taxon>Collembola</taxon>
        <taxon>Entomobryomorpha</taxon>
        <taxon>Entomobryoidea</taxon>
        <taxon>Orchesellidae</taxon>
        <taxon>Orchesellinae</taxon>
        <taxon>Orchesella</taxon>
    </lineage>
</organism>
<dbReference type="AlphaFoldDB" id="A0A1D2NLV2"/>
<feature type="region of interest" description="Disordered" evidence="1">
    <location>
        <begin position="1"/>
        <end position="23"/>
    </location>
</feature>
<evidence type="ECO:0000256" key="1">
    <source>
        <dbReference type="SAM" id="MobiDB-lite"/>
    </source>
</evidence>
<dbReference type="Proteomes" id="UP000094527">
    <property type="component" value="Unassembled WGS sequence"/>
</dbReference>
<evidence type="ECO:0000313" key="3">
    <source>
        <dbReference type="Proteomes" id="UP000094527"/>
    </source>
</evidence>
<dbReference type="EMBL" id="LJIJ01000008">
    <property type="protein sequence ID" value="ODN06250.1"/>
    <property type="molecule type" value="Genomic_DNA"/>
</dbReference>
<protein>
    <submittedName>
        <fullName evidence="2">Uncharacterized protein</fullName>
    </submittedName>
</protein>
<comment type="caution">
    <text evidence="2">The sequence shown here is derived from an EMBL/GenBank/DDBJ whole genome shotgun (WGS) entry which is preliminary data.</text>
</comment>
<accession>A0A1D2NLV2</accession>
<keyword evidence="3" id="KW-1185">Reference proteome</keyword>
<name>A0A1D2NLV2_ORCCI</name>
<sequence length="140" mass="15483">MGKQTNETRGWSAPPAPSTPSTVTAQSVVQLKATSSLDGIGPVSTKIIQPMPSRSTTTVNLSSNITSEWKPNGLVRPHTLDNIYHKDKHICPTNIYKGRAFHSMYTDNPKQKQHLPFPFSSRRMSCPQFDKSCLMLGKAL</sequence>
<gene>
    <name evidence="2" type="ORF">Ocin01_00423</name>
</gene>
<reference evidence="2 3" key="1">
    <citation type="journal article" date="2016" name="Genome Biol. Evol.">
        <title>Gene Family Evolution Reflects Adaptation to Soil Environmental Stressors in the Genome of the Collembolan Orchesella cincta.</title>
        <authorList>
            <person name="Faddeeva-Vakhrusheva A."/>
            <person name="Derks M.F."/>
            <person name="Anvar S.Y."/>
            <person name="Agamennone V."/>
            <person name="Suring W."/>
            <person name="Smit S."/>
            <person name="van Straalen N.M."/>
            <person name="Roelofs D."/>
        </authorList>
    </citation>
    <scope>NUCLEOTIDE SEQUENCE [LARGE SCALE GENOMIC DNA]</scope>
    <source>
        <tissue evidence="2">Mixed pool</tissue>
    </source>
</reference>
<proteinExistence type="predicted"/>
<evidence type="ECO:0000313" key="2">
    <source>
        <dbReference type="EMBL" id="ODN06250.1"/>
    </source>
</evidence>